<sequence>MSGLGDRVTAVSGSKMSDFDILLDNSTLKGDAQVHGAIMKCVDKHGKTVYSKISGYDSIAPNANPLEDDAVVKLASATKLIASIALLQCVDKGLVGLDQSLTAILPELEDKQILKAGVDGQLMYEKALTPITTRHLLSHTSGLTYPFLHPLILKWKKTSEGMKRADSRKIVEKFNNPLIFEPGNGWAYGLSLDWAGVVVSRLHGNQNFEDYCNEHIWAKVGLSAPYPTFHISQHPDYRVRLMGAAARTPEGGLEEFEFWQGDDPDGEEAGGHGLSATVRDMTTLLADLISDHPKLLSATTRDLMFQPQIEHGTPGMAMLLQLRPVWETVAGPIVDEGANHGLGGFLTTKEVPEAGQPAGVLCWGGASNVVWFASREQGVSGFFATQIDPFGDPKTKELIDAWKKDFWGDFNGSKESLVTQ</sequence>
<reference evidence="4 5" key="1">
    <citation type="submission" date="2019-07" db="EMBL/GenBank/DDBJ databases">
        <title>Finished genome of Venturia effusa.</title>
        <authorList>
            <person name="Young C.A."/>
            <person name="Cox M.P."/>
            <person name="Ganley A.R.D."/>
            <person name="David W.J."/>
        </authorList>
    </citation>
    <scope>NUCLEOTIDE SEQUENCE [LARGE SCALE GENOMIC DNA]</scope>
    <source>
        <strain evidence="5">albino</strain>
    </source>
</reference>
<dbReference type="AlphaFoldDB" id="A0A517LKW4"/>
<comment type="similarity">
    <text evidence="1">Belongs to the class-A beta-lactamase family.</text>
</comment>
<gene>
    <name evidence="4" type="ORF">FKW77_001846</name>
</gene>
<feature type="domain" description="Beta-lactamase-related" evidence="3">
    <location>
        <begin position="41"/>
        <end position="390"/>
    </location>
</feature>
<dbReference type="PANTHER" id="PTHR43283">
    <property type="entry name" value="BETA-LACTAMASE-RELATED"/>
    <property type="match status" value="1"/>
</dbReference>
<dbReference type="Pfam" id="PF00144">
    <property type="entry name" value="Beta-lactamase"/>
    <property type="match status" value="1"/>
</dbReference>
<keyword evidence="5" id="KW-1185">Reference proteome</keyword>
<dbReference type="InterPro" id="IPR050789">
    <property type="entry name" value="Diverse_Enzym_Activities"/>
</dbReference>
<evidence type="ECO:0000256" key="1">
    <source>
        <dbReference type="ARBA" id="ARBA00009009"/>
    </source>
</evidence>
<dbReference type="Proteomes" id="UP000316270">
    <property type="component" value="Chromosome 15"/>
</dbReference>
<protein>
    <recommendedName>
        <fullName evidence="3">Beta-lactamase-related domain-containing protein</fullName>
    </recommendedName>
</protein>
<accession>A0A517LKW4</accession>
<dbReference type="InterPro" id="IPR001466">
    <property type="entry name" value="Beta-lactam-related"/>
</dbReference>
<evidence type="ECO:0000313" key="5">
    <source>
        <dbReference type="Proteomes" id="UP000316270"/>
    </source>
</evidence>
<dbReference type="SUPFAM" id="SSF56601">
    <property type="entry name" value="beta-lactamase/transpeptidase-like"/>
    <property type="match status" value="1"/>
</dbReference>
<organism evidence="4 5">
    <name type="scientific">Venturia effusa</name>
    <dbReference type="NCBI Taxonomy" id="50376"/>
    <lineage>
        <taxon>Eukaryota</taxon>
        <taxon>Fungi</taxon>
        <taxon>Dikarya</taxon>
        <taxon>Ascomycota</taxon>
        <taxon>Pezizomycotina</taxon>
        <taxon>Dothideomycetes</taxon>
        <taxon>Pleosporomycetidae</taxon>
        <taxon>Venturiales</taxon>
        <taxon>Venturiaceae</taxon>
        <taxon>Venturia</taxon>
    </lineage>
</organism>
<dbReference type="InterPro" id="IPR012338">
    <property type="entry name" value="Beta-lactam/transpept-like"/>
</dbReference>
<keyword evidence="2" id="KW-0378">Hydrolase</keyword>
<dbReference type="OrthoDB" id="428260at2759"/>
<dbReference type="PANTHER" id="PTHR43283:SF17">
    <property type="entry name" value="(LOVD), PUTATIVE (AFU_ORTHOLOGUE AFUA_5G00920)-RELATED"/>
    <property type="match status" value="1"/>
</dbReference>
<proteinExistence type="inferred from homology"/>
<name>A0A517LKW4_9PEZI</name>
<dbReference type="Gene3D" id="3.40.710.10">
    <property type="entry name" value="DD-peptidase/beta-lactamase superfamily"/>
    <property type="match status" value="1"/>
</dbReference>
<evidence type="ECO:0000313" key="4">
    <source>
        <dbReference type="EMBL" id="QDS76282.1"/>
    </source>
</evidence>
<dbReference type="STRING" id="50376.A0A517LKW4"/>
<dbReference type="GO" id="GO:0016787">
    <property type="term" value="F:hydrolase activity"/>
    <property type="evidence" value="ECO:0007669"/>
    <property type="project" value="UniProtKB-KW"/>
</dbReference>
<dbReference type="EMBL" id="CP042199">
    <property type="protein sequence ID" value="QDS76282.1"/>
    <property type="molecule type" value="Genomic_DNA"/>
</dbReference>
<evidence type="ECO:0000256" key="2">
    <source>
        <dbReference type="ARBA" id="ARBA00022801"/>
    </source>
</evidence>
<evidence type="ECO:0000259" key="3">
    <source>
        <dbReference type="Pfam" id="PF00144"/>
    </source>
</evidence>